<dbReference type="PANTHER" id="PTHR36840:SF1">
    <property type="entry name" value="BLL5714 PROTEIN"/>
    <property type="match status" value="1"/>
</dbReference>
<reference evidence="3" key="1">
    <citation type="journal article" date="2021" name="Nat. Commun.">
        <title>Genetic determinants of endophytism in the Arabidopsis root mycobiome.</title>
        <authorList>
            <person name="Mesny F."/>
            <person name="Miyauchi S."/>
            <person name="Thiergart T."/>
            <person name="Pickel B."/>
            <person name="Atanasova L."/>
            <person name="Karlsson M."/>
            <person name="Huettel B."/>
            <person name="Barry K.W."/>
            <person name="Haridas S."/>
            <person name="Chen C."/>
            <person name="Bauer D."/>
            <person name="Andreopoulos W."/>
            <person name="Pangilinan J."/>
            <person name="LaButti K."/>
            <person name="Riley R."/>
            <person name="Lipzen A."/>
            <person name="Clum A."/>
            <person name="Drula E."/>
            <person name="Henrissat B."/>
            <person name="Kohler A."/>
            <person name="Grigoriev I.V."/>
            <person name="Martin F.M."/>
            <person name="Hacquard S."/>
        </authorList>
    </citation>
    <scope>NUCLEOTIDE SEQUENCE</scope>
    <source>
        <strain evidence="3">MPI-SDFR-AT-0117</strain>
    </source>
</reference>
<keyword evidence="4" id="KW-1185">Reference proteome</keyword>
<feature type="transmembrane region" description="Helical" evidence="2">
    <location>
        <begin position="262"/>
        <end position="281"/>
    </location>
</feature>
<accession>A0A9P8V3S6</accession>
<evidence type="ECO:0000256" key="1">
    <source>
        <dbReference type="SAM" id="MobiDB-lite"/>
    </source>
</evidence>
<dbReference type="EMBL" id="JAGSXJ010000031">
    <property type="protein sequence ID" value="KAH6669641.1"/>
    <property type="molecule type" value="Genomic_DNA"/>
</dbReference>
<dbReference type="Proteomes" id="UP000770015">
    <property type="component" value="Unassembled WGS sequence"/>
</dbReference>
<feature type="region of interest" description="Disordered" evidence="1">
    <location>
        <begin position="1"/>
        <end position="21"/>
    </location>
</feature>
<keyword evidence="2" id="KW-0812">Transmembrane</keyword>
<dbReference type="PANTHER" id="PTHR36840">
    <property type="entry name" value="BLL5714 PROTEIN"/>
    <property type="match status" value="1"/>
</dbReference>
<evidence type="ECO:0000313" key="4">
    <source>
        <dbReference type="Proteomes" id="UP000770015"/>
    </source>
</evidence>
<dbReference type="OrthoDB" id="191995at2759"/>
<sequence length="648" mass="72940">MSTPRAQPPAGRRKPHQFRLPDGKRVIVALPDDLATLKQRQAALPDDPAEVILHGSDEHHAYLARSREHHERERQALRERHGPAFDEWESVQAQLDDVTRALDRLGDRTSALSSSFSKFGFAAHLRTYDDDEEGGGSGSGSGAGTLRSGDGSSEASTLVDYTDRNSGQTMKLWKRPVIKQYFHKGLIWRASEEAQIMSFELFFDLLYVGIIHVNGEHVAEGANGLELLRFVVCFCMSWKVWTEITQLISWFETDDILQRLEILFLFSCLLGLTTNMIQSFSPDPEHNTYTMMVAFYLTAIFFQACYCVLTGALLPLVRGVMISNILVLVVPTALWIASIHVSMPARLGLVFPALALDLYGHGIVLFLFRYSWSNGETPMGRRLAKWFDFFPAMNIEHRVERMNAFVALVFGYSVISVLFQNYVVFGMNAFLGKSILGLCQAYIFNWLYFDVDGSNLHVHAIRRGTWSAVLWSQAHLPFIMAYILAAASLSKLVVAHDLPNADPHDLTHLYEERSEPEVSAGIRFFYCYGLAIALLCMGAISFSHDHKTPPDQRIPKHWRLANRAAVCIVLFLLPLAGDRLNSLGLISTTLGLVIWVLLIETWGKSCKCESFWPEECRTRYAARCSRRELEKAADNEKGVPVVKTEAVV</sequence>
<proteinExistence type="predicted"/>
<dbReference type="Pfam" id="PF06772">
    <property type="entry name" value="LtrA"/>
    <property type="match status" value="1"/>
</dbReference>
<feature type="transmembrane region" description="Helical" evidence="2">
    <location>
        <begin position="324"/>
        <end position="343"/>
    </location>
</feature>
<protein>
    <submittedName>
        <fullName evidence="3">Bacterial low temperature requirement A protein-domain-containing protein</fullName>
    </submittedName>
</protein>
<feature type="transmembrane region" description="Helical" evidence="2">
    <location>
        <begin position="293"/>
        <end position="317"/>
    </location>
</feature>
<feature type="transmembrane region" description="Helical" evidence="2">
    <location>
        <begin position="404"/>
        <end position="424"/>
    </location>
</feature>
<keyword evidence="2" id="KW-1133">Transmembrane helix</keyword>
<evidence type="ECO:0000256" key="2">
    <source>
        <dbReference type="SAM" id="Phobius"/>
    </source>
</evidence>
<organism evidence="3 4">
    <name type="scientific">Plectosphaerella plurivora</name>
    <dbReference type="NCBI Taxonomy" id="936078"/>
    <lineage>
        <taxon>Eukaryota</taxon>
        <taxon>Fungi</taxon>
        <taxon>Dikarya</taxon>
        <taxon>Ascomycota</taxon>
        <taxon>Pezizomycotina</taxon>
        <taxon>Sordariomycetes</taxon>
        <taxon>Hypocreomycetidae</taxon>
        <taxon>Glomerellales</taxon>
        <taxon>Plectosphaerellaceae</taxon>
        <taxon>Plectosphaerella</taxon>
    </lineage>
</organism>
<feature type="transmembrane region" description="Helical" evidence="2">
    <location>
        <begin position="520"/>
        <end position="540"/>
    </location>
</feature>
<feature type="transmembrane region" description="Helical" evidence="2">
    <location>
        <begin position="560"/>
        <end position="577"/>
    </location>
</feature>
<dbReference type="AlphaFoldDB" id="A0A9P8V3S6"/>
<feature type="transmembrane region" description="Helical" evidence="2">
    <location>
        <begin position="469"/>
        <end position="489"/>
    </location>
</feature>
<keyword evidence="2" id="KW-0472">Membrane</keyword>
<gene>
    <name evidence="3" type="ORF">F5X68DRAFT_142070</name>
</gene>
<dbReference type="InterPro" id="IPR010640">
    <property type="entry name" value="Low_temperature_requirement_A"/>
</dbReference>
<evidence type="ECO:0000313" key="3">
    <source>
        <dbReference type="EMBL" id="KAH6669641.1"/>
    </source>
</evidence>
<feature type="transmembrane region" description="Helical" evidence="2">
    <location>
        <begin position="349"/>
        <end position="372"/>
    </location>
</feature>
<name>A0A9P8V3S6_9PEZI</name>
<feature type="transmembrane region" description="Helical" evidence="2">
    <location>
        <begin position="430"/>
        <end position="449"/>
    </location>
</feature>
<comment type="caution">
    <text evidence="3">The sequence shown here is derived from an EMBL/GenBank/DDBJ whole genome shotgun (WGS) entry which is preliminary data.</text>
</comment>
<feature type="transmembrane region" description="Helical" evidence="2">
    <location>
        <begin position="583"/>
        <end position="602"/>
    </location>
</feature>
<feature type="region of interest" description="Disordered" evidence="1">
    <location>
        <begin position="130"/>
        <end position="160"/>
    </location>
</feature>